<comment type="caution">
    <text evidence="2">The sequence shown here is derived from an EMBL/GenBank/DDBJ whole genome shotgun (WGS) entry which is preliminary data.</text>
</comment>
<keyword evidence="1" id="KW-0472">Membrane</keyword>
<protein>
    <submittedName>
        <fullName evidence="2">UPF0182 family protein</fullName>
    </submittedName>
</protein>
<gene>
    <name evidence="2" type="ORF">H0A75_09135</name>
</gene>
<evidence type="ECO:0000313" key="3">
    <source>
        <dbReference type="Proteomes" id="UP000537890"/>
    </source>
</evidence>
<organism evidence="2 3">
    <name type="scientific">Candidatus Methanofishera endochildressiae</name>
    <dbReference type="NCBI Taxonomy" id="2738884"/>
    <lineage>
        <taxon>Bacteria</taxon>
        <taxon>Pseudomonadati</taxon>
        <taxon>Pseudomonadota</taxon>
        <taxon>Gammaproteobacteria</taxon>
        <taxon>Candidatus Methanofishera</taxon>
    </lineage>
</organism>
<keyword evidence="1" id="KW-1133">Transmembrane helix</keyword>
<dbReference type="EMBL" id="JACCHS010000206">
    <property type="protein sequence ID" value="NYT47673.1"/>
    <property type="molecule type" value="Genomic_DNA"/>
</dbReference>
<evidence type="ECO:0000313" key="2">
    <source>
        <dbReference type="EMBL" id="NYT47673.1"/>
    </source>
</evidence>
<dbReference type="AlphaFoldDB" id="A0A7Z0MPV5"/>
<reference evidence="2 3" key="1">
    <citation type="submission" date="2020-05" db="EMBL/GenBank/DDBJ databases">
        <title>Horizontal transmission and recombination maintain forever young bacterial symbiont genomes.</title>
        <authorList>
            <person name="Russell S.L."/>
            <person name="Pepper-Tunick E."/>
            <person name="Svedberg J."/>
            <person name="Byrne A."/>
            <person name="Ruelas Castillo J."/>
            <person name="Vollmers C."/>
            <person name="Beinart R.A."/>
            <person name="Corbett-Detig R."/>
        </authorList>
    </citation>
    <scope>NUCLEOTIDE SEQUENCE [LARGE SCALE GENOMIC DNA]</scope>
    <source>
        <strain evidence="2">4727-3</strain>
    </source>
</reference>
<evidence type="ECO:0000256" key="1">
    <source>
        <dbReference type="SAM" id="Phobius"/>
    </source>
</evidence>
<accession>A0A7Z0MPV5</accession>
<feature type="transmembrane region" description="Helical" evidence="1">
    <location>
        <begin position="7"/>
        <end position="28"/>
    </location>
</feature>
<sequence length="106" mass="12398">MKLLFKLIAVLLIVGIFAYFTAEFLMELWWFRSLDLGGYFVLRETYDWLVKIGTTILLTSLVYLNFSFIPRALSLHQDADNKGLLAFLQNHKKVLWLLSLLIVIRC</sequence>
<keyword evidence="1" id="KW-0812">Transmembrane</keyword>
<name>A0A7Z0MPV5_9GAMM</name>
<proteinExistence type="predicted"/>
<feature type="transmembrane region" description="Helical" evidence="1">
    <location>
        <begin position="48"/>
        <end position="66"/>
    </location>
</feature>
<dbReference type="Proteomes" id="UP000537890">
    <property type="component" value="Unassembled WGS sequence"/>
</dbReference>